<dbReference type="InterPro" id="IPR022254">
    <property type="entry name" value="DUF3775"/>
</dbReference>
<dbReference type="Proteomes" id="UP000199555">
    <property type="component" value="Unassembled WGS sequence"/>
</dbReference>
<organism evidence="1 2">
    <name type="scientific">Paracoccus chinensis</name>
    <dbReference type="NCBI Taxonomy" id="525640"/>
    <lineage>
        <taxon>Bacteria</taxon>
        <taxon>Pseudomonadati</taxon>
        <taxon>Pseudomonadota</taxon>
        <taxon>Alphaproteobacteria</taxon>
        <taxon>Rhodobacterales</taxon>
        <taxon>Paracoccaceae</taxon>
        <taxon>Paracoccus</taxon>
    </lineage>
</organism>
<dbReference type="AlphaFoldDB" id="A0A1G9KDG3"/>
<proteinExistence type="predicted"/>
<accession>A0A1G9KDG3</accession>
<sequence>MLELGADKIAFVILRARDYDHGPDGRGGRNAFELRDFIADLTEDEQAELTAVMWIGRGTFEADDLEEAISTAKAERTTPTEDYLMGEPHLADYLEAGMEALGLTPGEEEDDLLRG</sequence>
<gene>
    <name evidence="1" type="ORF">SAMN04487971_11189</name>
</gene>
<evidence type="ECO:0000313" key="1">
    <source>
        <dbReference type="EMBL" id="SDL47632.1"/>
    </source>
</evidence>
<dbReference type="OrthoDB" id="5641374at2"/>
<keyword evidence="2" id="KW-1185">Reference proteome</keyword>
<protein>
    <recommendedName>
        <fullName evidence="3">DUF3775 domain-containing protein</fullName>
    </recommendedName>
</protein>
<evidence type="ECO:0008006" key="3">
    <source>
        <dbReference type="Google" id="ProtNLM"/>
    </source>
</evidence>
<dbReference type="RefSeq" id="WP_090756529.1">
    <property type="nucleotide sequence ID" value="NZ_FNGE01000011.1"/>
</dbReference>
<dbReference type="STRING" id="525640.SAMN04487971_11189"/>
<name>A0A1G9KDG3_9RHOB</name>
<reference evidence="2" key="1">
    <citation type="submission" date="2016-10" db="EMBL/GenBank/DDBJ databases">
        <authorList>
            <person name="Varghese N."/>
            <person name="Submissions S."/>
        </authorList>
    </citation>
    <scope>NUCLEOTIDE SEQUENCE [LARGE SCALE GENOMIC DNA]</scope>
    <source>
        <strain evidence="2">CGMCC 1.7655</strain>
    </source>
</reference>
<evidence type="ECO:0000313" key="2">
    <source>
        <dbReference type="Proteomes" id="UP000199555"/>
    </source>
</evidence>
<dbReference type="Pfam" id="PF12616">
    <property type="entry name" value="DUF3775"/>
    <property type="match status" value="1"/>
</dbReference>
<dbReference type="EMBL" id="FNGE01000011">
    <property type="protein sequence ID" value="SDL47632.1"/>
    <property type="molecule type" value="Genomic_DNA"/>
</dbReference>